<keyword evidence="2" id="KW-1185">Reference proteome</keyword>
<protein>
    <submittedName>
        <fullName evidence="1">Uncharacterized protein</fullName>
    </submittedName>
</protein>
<gene>
    <name evidence="1" type="ORF">Poly51_62780</name>
</gene>
<comment type="caution">
    <text evidence="1">The sequence shown here is derived from an EMBL/GenBank/DDBJ whole genome shotgun (WGS) entry which is preliminary data.</text>
</comment>
<evidence type="ECO:0000313" key="1">
    <source>
        <dbReference type="EMBL" id="TWU43623.1"/>
    </source>
</evidence>
<accession>A0A5C6E1U2</accession>
<proteinExistence type="predicted"/>
<dbReference type="Proteomes" id="UP000318288">
    <property type="component" value="Unassembled WGS sequence"/>
</dbReference>
<evidence type="ECO:0000313" key="2">
    <source>
        <dbReference type="Proteomes" id="UP000318288"/>
    </source>
</evidence>
<name>A0A5C6E1U2_9BACT</name>
<dbReference type="EMBL" id="SJPW01000017">
    <property type="protein sequence ID" value="TWU43623.1"/>
    <property type="molecule type" value="Genomic_DNA"/>
</dbReference>
<reference evidence="1 2" key="1">
    <citation type="submission" date="2019-02" db="EMBL/GenBank/DDBJ databases">
        <title>Deep-cultivation of Planctomycetes and their phenomic and genomic characterization uncovers novel biology.</title>
        <authorList>
            <person name="Wiegand S."/>
            <person name="Jogler M."/>
            <person name="Boedeker C."/>
            <person name="Pinto D."/>
            <person name="Vollmers J."/>
            <person name="Rivas-Marin E."/>
            <person name="Kohn T."/>
            <person name="Peeters S.H."/>
            <person name="Heuer A."/>
            <person name="Rast P."/>
            <person name="Oberbeckmann S."/>
            <person name="Bunk B."/>
            <person name="Jeske O."/>
            <person name="Meyerdierks A."/>
            <person name="Storesund J.E."/>
            <person name="Kallscheuer N."/>
            <person name="Luecker S."/>
            <person name="Lage O.M."/>
            <person name="Pohl T."/>
            <person name="Merkel B.J."/>
            <person name="Hornburger P."/>
            <person name="Mueller R.-W."/>
            <person name="Bruemmer F."/>
            <person name="Labrenz M."/>
            <person name="Spormann A.M."/>
            <person name="Op Den Camp H."/>
            <person name="Overmann J."/>
            <person name="Amann R."/>
            <person name="Jetten M.S.M."/>
            <person name="Mascher T."/>
            <person name="Medema M.H."/>
            <person name="Devos D.P."/>
            <person name="Kaster A.-K."/>
            <person name="Ovreas L."/>
            <person name="Rohde M."/>
            <person name="Galperin M.Y."/>
            <person name="Jogler C."/>
        </authorList>
    </citation>
    <scope>NUCLEOTIDE SEQUENCE [LARGE SCALE GENOMIC DNA]</scope>
    <source>
        <strain evidence="1 2">Poly51</strain>
    </source>
</reference>
<dbReference type="RefSeq" id="WP_146462589.1">
    <property type="nucleotide sequence ID" value="NZ_SJPW01000017.1"/>
</dbReference>
<sequence>MRTTNYTVADVEHFAQYFAPLTFDPDATRELHFQATSFYWSDEMPEFVDDDYEASLRHFMIYLLSYRKVLMYGEGVAEFEPIWNRLMVLCPDWPGFRSDRMTPNLIRELELHVDHEFDRLERACNVRKRRVAHKKRLAEKSAIQPRMDDEAT</sequence>
<dbReference type="OrthoDB" id="292326at2"/>
<dbReference type="AlphaFoldDB" id="A0A5C6E1U2"/>
<organism evidence="1 2">
    <name type="scientific">Rubripirellula tenax</name>
    <dbReference type="NCBI Taxonomy" id="2528015"/>
    <lineage>
        <taxon>Bacteria</taxon>
        <taxon>Pseudomonadati</taxon>
        <taxon>Planctomycetota</taxon>
        <taxon>Planctomycetia</taxon>
        <taxon>Pirellulales</taxon>
        <taxon>Pirellulaceae</taxon>
        <taxon>Rubripirellula</taxon>
    </lineage>
</organism>